<dbReference type="Gene3D" id="1.10.760.10">
    <property type="entry name" value="Cytochrome c-like domain"/>
    <property type="match status" value="2"/>
</dbReference>
<keyword evidence="4 9" id="KW-0479">Metal-binding</keyword>
<gene>
    <name evidence="11" type="ORF">SG35_004420</name>
</gene>
<dbReference type="GO" id="GO:0009055">
    <property type="term" value="F:electron transfer activity"/>
    <property type="evidence" value="ECO:0007669"/>
    <property type="project" value="InterPro"/>
</dbReference>
<protein>
    <submittedName>
        <fullName evidence="11">Cytochrome c</fullName>
    </submittedName>
</protein>
<comment type="subcellular location">
    <subcellularLocation>
        <location evidence="1">Periplasm</location>
    </subcellularLocation>
</comment>
<feature type="binding site" description="covalent" evidence="8">
    <location>
        <position position="51"/>
    </location>
    <ligand>
        <name>heme c</name>
        <dbReference type="ChEBI" id="CHEBI:61717"/>
        <label>1</label>
    </ligand>
</feature>
<dbReference type="AlphaFoldDB" id="A0AAE9YS70"/>
<feature type="binding site" description="covalent" evidence="8">
    <location>
        <position position="48"/>
    </location>
    <ligand>
        <name>heme c</name>
        <dbReference type="ChEBI" id="CHEBI:61717"/>
        <label>1</label>
    </ligand>
</feature>
<evidence type="ECO:0000256" key="9">
    <source>
        <dbReference type="PIRSR" id="PIRSR000005-2"/>
    </source>
</evidence>
<evidence type="ECO:0000313" key="12">
    <source>
        <dbReference type="Proteomes" id="UP000032568"/>
    </source>
</evidence>
<feature type="binding site" description="axial binding residue" evidence="9">
    <location>
        <position position="98"/>
    </location>
    <ligand>
        <name>heme c</name>
        <dbReference type="ChEBI" id="CHEBI:61717"/>
        <label>1</label>
    </ligand>
    <ligandPart>
        <name>Fe</name>
        <dbReference type="ChEBI" id="CHEBI:18248"/>
    </ligandPart>
</feature>
<dbReference type="Proteomes" id="UP000032568">
    <property type="component" value="Chromosome"/>
</dbReference>
<dbReference type="InterPro" id="IPR009056">
    <property type="entry name" value="Cyt_c-like_dom"/>
</dbReference>
<evidence type="ECO:0000259" key="10">
    <source>
        <dbReference type="PROSITE" id="PS51007"/>
    </source>
</evidence>
<evidence type="ECO:0000313" key="11">
    <source>
        <dbReference type="EMBL" id="WDD99916.1"/>
    </source>
</evidence>
<dbReference type="EMBL" id="CP059735">
    <property type="protein sequence ID" value="WDD99916.1"/>
    <property type="molecule type" value="Genomic_DNA"/>
</dbReference>
<dbReference type="PIRSF" id="PIRSF000005">
    <property type="entry name" value="Cytochrome_c4"/>
    <property type="match status" value="1"/>
</dbReference>
<evidence type="ECO:0000256" key="7">
    <source>
        <dbReference type="ARBA" id="ARBA00023004"/>
    </source>
</evidence>
<reference evidence="11 12" key="2">
    <citation type="journal article" date="2022" name="Mar. Drugs">
        <title>Bioassay-Guided Fractionation Leads to the Detection of Cholic Acid Generated by the Rare Thalassomonas sp.</title>
        <authorList>
            <person name="Pheiffer F."/>
            <person name="Schneider Y.K."/>
            <person name="Hansen E.H."/>
            <person name="Andersen J.H."/>
            <person name="Isaksson J."/>
            <person name="Busche T."/>
            <person name="R C."/>
            <person name="Kalinowski J."/>
            <person name="Zyl L.V."/>
            <person name="Trindade M."/>
        </authorList>
    </citation>
    <scope>NUCLEOTIDE SEQUENCE [LARGE SCALE GENOMIC DNA]</scope>
    <source>
        <strain evidence="11 12">A5K-106</strain>
    </source>
</reference>
<accession>A0AAE9YS70</accession>
<proteinExistence type="predicted"/>
<dbReference type="PANTHER" id="PTHR33751">
    <property type="entry name" value="CBB3-TYPE CYTOCHROME C OXIDASE SUBUNIT FIXP"/>
    <property type="match status" value="1"/>
</dbReference>
<feature type="binding site" description="covalent" evidence="8">
    <location>
        <position position="146"/>
    </location>
    <ligand>
        <name>heme c</name>
        <dbReference type="ChEBI" id="CHEBI:61717"/>
        <label>2</label>
    </ligand>
</feature>
<feature type="binding site" description="axial binding residue" evidence="9">
    <location>
        <position position="52"/>
    </location>
    <ligand>
        <name>heme c</name>
        <dbReference type="ChEBI" id="CHEBI:61717"/>
        <label>1</label>
    </ligand>
    <ligandPart>
        <name>Fe</name>
        <dbReference type="ChEBI" id="CHEBI:18248"/>
    </ligandPart>
</feature>
<evidence type="ECO:0000256" key="4">
    <source>
        <dbReference type="ARBA" id="ARBA00022723"/>
    </source>
</evidence>
<dbReference type="KEGG" id="tact:SG35_004420"/>
<evidence type="ECO:0000256" key="2">
    <source>
        <dbReference type="ARBA" id="ARBA00022448"/>
    </source>
</evidence>
<evidence type="ECO:0000256" key="5">
    <source>
        <dbReference type="ARBA" id="ARBA00022764"/>
    </source>
</evidence>
<dbReference type="PANTHER" id="PTHR33751:SF9">
    <property type="entry name" value="CYTOCHROME C4"/>
    <property type="match status" value="1"/>
</dbReference>
<feature type="domain" description="Cytochrome c" evidence="10">
    <location>
        <begin position="133"/>
        <end position="219"/>
    </location>
</feature>
<dbReference type="InterPro" id="IPR050597">
    <property type="entry name" value="Cytochrome_c_Oxidase_Subunit"/>
</dbReference>
<evidence type="ECO:0000256" key="6">
    <source>
        <dbReference type="ARBA" id="ARBA00022982"/>
    </source>
</evidence>
<evidence type="ECO:0000256" key="8">
    <source>
        <dbReference type="PIRSR" id="PIRSR000005-1"/>
    </source>
</evidence>
<feature type="domain" description="Cytochrome c" evidence="10">
    <location>
        <begin position="36"/>
        <end position="122"/>
    </location>
</feature>
<keyword evidence="6" id="KW-0249">Electron transport</keyword>
<sequence length="219" mass="24026">MPTIRRPNSLFLLYPFFVFSLFLPKVAFAQGALTSGDINKAKALYQSCQACHGEQGQGNPLLKSPALAGQFAWYIKRQLKHFRSGLRGKEGDSLGQQMVAISRQLKDEKDLELLAAYIESLPGSGRAKAGSEAGNKNGYRYYQGKCGACHGSEGRGNAVFNAPKLTGQQADYLLRQMKSFSEGKRGADKEDKFGRQMAMMAKTVSGQQLSDIVNYLVAR</sequence>
<keyword evidence="12" id="KW-1185">Reference proteome</keyword>
<keyword evidence="5" id="KW-0574">Periplasm</keyword>
<dbReference type="SUPFAM" id="SSF46626">
    <property type="entry name" value="Cytochrome c"/>
    <property type="match status" value="2"/>
</dbReference>
<dbReference type="PROSITE" id="PS51007">
    <property type="entry name" value="CYTC"/>
    <property type="match status" value="2"/>
</dbReference>
<evidence type="ECO:0000256" key="3">
    <source>
        <dbReference type="ARBA" id="ARBA00022617"/>
    </source>
</evidence>
<keyword evidence="3 8" id="KW-0349">Heme</keyword>
<organism evidence="11 12">
    <name type="scientific">Thalassomonas actiniarum</name>
    <dbReference type="NCBI Taxonomy" id="485447"/>
    <lineage>
        <taxon>Bacteria</taxon>
        <taxon>Pseudomonadati</taxon>
        <taxon>Pseudomonadota</taxon>
        <taxon>Gammaproteobacteria</taxon>
        <taxon>Alteromonadales</taxon>
        <taxon>Colwelliaceae</taxon>
        <taxon>Thalassomonas</taxon>
    </lineage>
</organism>
<feature type="binding site" description="axial binding residue" evidence="9">
    <location>
        <position position="197"/>
    </location>
    <ligand>
        <name>heme c</name>
        <dbReference type="ChEBI" id="CHEBI:61717"/>
        <label>2</label>
    </ligand>
    <ligandPart>
        <name>Fe</name>
        <dbReference type="ChEBI" id="CHEBI:18248"/>
    </ligandPart>
</feature>
<feature type="binding site" description="covalent" evidence="8">
    <location>
        <position position="149"/>
    </location>
    <ligand>
        <name>heme c</name>
        <dbReference type="ChEBI" id="CHEBI:61717"/>
        <label>2</label>
    </ligand>
</feature>
<comment type="PTM">
    <text evidence="8">Binds 2 heme c groups covalently per subunit.</text>
</comment>
<feature type="binding site" description="axial binding residue" evidence="9">
    <location>
        <position position="150"/>
    </location>
    <ligand>
        <name>heme c</name>
        <dbReference type="ChEBI" id="CHEBI:61717"/>
        <label>2</label>
    </ligand>
    <ligandPart>
        <name>Fe</name>
        <dbReference type="ChEBI" id="CHEBI:18248"/>
    </ligandPart>
</feature>
<dbReference type="RefSeq" id="WP_053042897.1">
    <property type="nucleotide sequence ID" value="NZ_CP059735.1"/>
</dbReference>
<dbReference type="GO" id="GO:0042597">
    <property type="term" value="C:periplasmic space"/>
    <property type="evidence" value="ECO:0007669"/>
    <property type="project" value="UniProtKB-SubCell"/>
</dbReference>
<evidence type="ECO:0000256" key="1">
    <source>
        <dbReference type="ARBA" id="ARBA00004418"/>
    </source>
</evidence>
<dbReference type="GO" id="GO:0005506">
    <property type="term" value="F:iron ion binding"/>
    <property type="evidence" value="ECO:0007669"/>
    <property type="project" value="InterPro"/>
</dbReference>
<keyword evidence="2" id="KW-0813">Transport</keyword>
<name>A0AAE9YS70_9GAMM</name>
<dbReference type="Pfam" id="PF00034">
    <property type="entry name" value="Cytochrom_C"/>
    <property type="match status" value="2"/>
</dbReference>
<reference evidence="11 12" key="1">
    <citation type="journal article" date="2015" name="Genome Announc.">
        <title>Draft Genome Sequences of Marine Isolates of Thalassomonas viridans and Thalassomonas actiniarum.</title>
        <authorList>
            <person name="Olonade I."/>
            <person name="van Zyl L.J."/>
            <person name="Trindade M."/>
        </authorList>
    </citation>
    <scope>NUCLEOTIDE SEQUENCE [LARGE SCALE GENOMIC DNA]</scope>
    <source>
        <strain evidence="11 12">A5K-106</strain>
    </source>
</reference>
<keyword evidence="7 9" id="KW-0408">Iron</keyword>
<dbReference type="GO" id="GO:0020037">
    <property type="term" value="F:heme binding"/>
    <property type="evidence" value="ECO:0007669"/>
    <property type="project" value="InterPro"/>
</dbReference>
<dbReference type="InterPro" id="IPR036909">
    <property type="entry name" value="Cyt_c-like_dom_sf"/>
</dbReference>
<dbReference type="InterPro" id="IPR024167">
    <property type="entry name" value="Cytochrome_c4-like"/>
</dbReference>